<dbReference type="GO" id="GO:0097196">
    <property type="term" value="C:Shu complex"/>
    <property type="evidence" value="ECO:0007669"/>
    <property type="project" value="TreeGrafter"/>
</dbReference>
<dbReference type="AlphaFoldDB" id="A0A6P7T672"/>
<name>A0A6P7T672_9MOLL</name>
<dbReference type="GO" id="GO:0000724">
    <property type="term" value="P:double-strand break repair via homologous recombination"/>
    <property type="evidence" value="ECO:0007669"/>
    <property type="project" value="TreeGrafter"/>
</dbReference>
<organism evidence="1 2">
    <name type="scientific">Octopus sinensis</name>
    <name type="common">East Asian common octopus</name>
    <dbReference type="NCBI Taxonomy" id="2607531"/>
    <lineage>
        <taxon>Eukaryota</taxon>
        <taxon>Metazoa</taxon>
        <taxon>Spiralia</taxon>
        <taxon>Lophotrochozoa</taxon>
        <taxon>Mollusca</taxon>
        <taxon>Cephalopoda</taxon>
        <taxon>Coleoidea</taxon>
        <taxon>Octopodiformes</taxon>
        <taxon>Octopoda</taxon>
        <taxon>Incirrata</taxon>
        <taxon>Octopodidae</taxon>
        <taxon>Octopus</taxon>
    </lineage>
</organism>
<proteinExistence type="predicted"/>
<evidence type="ECO:0000313" key="2">
    <source>
        <dbReference type="RefSeq" id="XP_029646269.1"/>
    </source>
</evidence>
<evidence type="ECO:0000313" key="1">
    <source>
        <dbReference type="Proteomes" id="UP000515154"/>
    </source>
</evidence>
<dbReference type="PANTHER" id="PTHR28653:SF1">
    <property type="entry name" value="ATPASE SWSAP1"/>
    <property type="match status" value="1"/>
</dbReference>
<dbReference type="Proteomes" id="UP000515154">
    <property type="component" value="Linkage group LG16"/>
</dbReference>
<accession>A0A6P7T672</accession>
<dbReference type="PANTHER" id="PTHR28653">
    <property type="match status" value="1"/>
</dbReference>
<dbReference type="KEGG" id="osn:115220304"/>
<dbReference type="GO" id="GO:0003697">
    <property type="term" value="F:single-stranded DNA binding"/>
    <property type="evidence" value="ECO:0007669"/>
    <property type="project" value="TreeGrafter"/>
</dbReference>
<gene>
    <name evidence="2" type="primary">LOC115220304</name>
</gene>
<reference evidence="2" key="1">
    <citation type="submission" date="2025-08" db="UniProtKB">
        <authorList>
            <consortium name="RefSeq"/>
        </authorList>
    </citation>
    <scope>IDENTIFICATION</scope>
</reference>
<keyword evidence="1" id="KW-1185">Reference proteome</keyword>
<dbReference type="RefSeq" id="XP_029646269.1">
    <property type="nucleotide sequence ID" value="XM_029790409.2"/>
</dbReference>
<protein>
    <submittedName>
        <fullName evidence="2">Uncharacterized protein LOC115220304</fullName>
    </submittedName>
</protein>
<sequence length="244" mass="27866">MAAALTRIFPLLSHWMDGDKDKLLRNLDLWQKNQKPVVLRTFDGMNKSSLLFQCAISYAKEGNHVTYICQEPFTHLPLTVHGMSKPSSASLGMVKFMYLKTLPELYDYCASIHQSVLCPQVIILDGIHFYVQQTKRQQCGEEQEAAQLCAMLVDAVQYCHTRNSSSKTFDETQSQLIISCKDSKHLLPIFQKLNFQIISSKVKGDERRITEMAVETMEEKIFLSYSVEPAEGIYLKDIKCIAKE</sequence>